<dbReference type="EMBL" id="OU898279">
    <property type="protein sequence ID" value="CAG9832710.1"/>
    <property type="molecule type" value="Genomic_DNA"/>
</dbReference>
<protein>
    <submittedName>
        <fullName evidence="2">Uncharacterized protein</fullName>
    </submittedName>
</protein>
<name>A0A9N9XBM9_DIABA</name>
<sequence>MRQVIQLFIFILCSSSINAFTRDTNLQNVFEDNLYADLTDCNFTMKTPKIVINPYKEKMKNFVPSKPFSSVYLKCATCLSIASEIDKTLRNVRPMSSFDKRPPDIVHSEIVTKLSSLCTEGFNRFDLRRYNDYIVISNKLACSDHVRTEMDKTWTNKLREVCNLYISYMNVENISANLPTSFKDISTSLCSTGGVFRDCINIDDDTYKKVLIELNNCENCNCRGNLIRW</sequence>
<dbReference type="OrthoDB" id="6701703at2759"/>
<accession>A0A9N9XBM9</accession>
<gene>
    <name evidence="2" type="ORF">DIABBA_LOCUS6163</name>
</gene>
<dbReference type="Proteomes" id="UP001153709">
    <property type="component" value="Chromosome 4"/>
</dbReference>
<evidence type="ECO:0000313" key="2">
    <source>
        <dbReference type="EMBL" id="CAG9832710.1"/>
    </source>
</evidence>
<dbReference type="AlphaFoldDB" id="A0A9N9XBM9"/>
<organism evidence="2 3">
    <name type="scientific">Diabrotica balteata</name>
    <name type="common">Banded cucumber beetle</name>
    <dbReference type="NCBI Taxonomy" id="107213"/>
    <lineage>
        <taxon>Eukaryota</taxon>
        <taxon>Metazoa</taxon>
        <taxon>Ecdysozoa</taxon>
        <taxon>Arthropoda</taxon>
        <taxon>Hexapoda</taxon>
        <taxon>Insecta</taxon>
        <taxon>Pterygota</taxon>
        <taxon>Neoptera</taxon>
        <taxon>Endopterygota</taxon>
        <taxon>Coleoptera</taxon>
        <taxon>Polyphaga</taxon>
        <taxon>Cucujiformia</taxon>
        <taxon>Chrysomeloidea</taxon>
        <taxon>Chrysomelidae</taxon>
        <taxon>Galerucinae</taxon>
        <taxon>Diabroticina</taxon>
        <taxon>Diabroticites</taxon>
        <taxon>Diabrotica</taxon>
    </lineage>
</organism>
<keyword evidence="1" id="KW-0732">Signal</keyword>
<evidence type="ECO:0000256" key="1">
    <source>
        <dbReference type="SAM" id="SignalP"/>
    </source>
</evidence>
<feature type="signal peptide" evidence="1">
    <location>
        <begin position="1"/>
        <end position="19"/>
    </location>
</feature>
<proteinExistence type="predicted"/>
<keyword evidence="3" id="KW-1185">Reference proteome</keyword>
<reference evidence="2" key="1">
    <citation type="submission" date="2022-01" db="EMBL/GenBank/DDBJ databases">
        <authorList>
            <person name="King R."/>
        </authorList>
    </citation>
    <scope>NUCLEOTIDE SEQUENCE</scope>
</reference>
<feature type="chain" id="PRO_5040118778" evidence="1">
    <location>
        <begin position="20"/>
        <end position="229"/>
    </location>
</feature>
<evidence type="ECO:0000313" key="3">
    <source>
        <dbReference type="Proteomes" id="UP001153709"/>
    </source>
</evidence>